<evidence type="ECO:0000313" key="8">
    <source>
        <dbReference type="EMBL" id="RMI31020.1"/>
    </source>
</evidence>
<reference evidence="8 9" key="1">
    <citation type="submission" date="2018-10" db="EMBL/GenBank/DDBJ databases">
        <title>Isolation from cow dung.</title>
        <authorList>
            <person name="Ling L."/>
        </authorList>
    </citation>
    <scope>NUCLEOTIDE SEQUENCE [LARGE SCALE GENOMIC DNA]</scope>
    <source>
        <strain evidence="8 9">NEAU-LL90</strain>
    </source>
</reference>
<keyword evidence="3" id="KW-0547">Nucleotide-binding</keyword>
<evidence type="ECO:0000256" key="6">
    <source>
        <dbReference type="PIRNR" id="PIRNR000535"/>
    </source>
</evidence>
<dbReference type="Pfam" id="PF00294">
    <property type="entry name" value="PfkB"/>
    <property type="match status" value="1"/>
</dbReference>
<dbReference type="EMBL" id="RFFH01000008">
    <property type="protein sequence ID" value="RMI31020.1"/>
    <property type="molecule type" value="Genomic_DNA"/>
</dbReference>
<dbReference type="Gene3D" id="3.40.1190.20">
    <property type="match status" value="1"/>
</dbReference>
<dbReference type="PANTHER" id="PTHR46566:SF5">
    <property type="entry name" value="1-PHOSPHOFRUCTOKINASE"/>
    <property type="match status" value="1"/>
</dbReference>
<dbReference type="InterPro" id="IPR017583">
    <property type="entry name" value="Tagatose/fructose_Pkinase"/>
</dbReference>
<evidence type="ECO:0000256" key="3">
    <source>
        <dbReference type="ARBA" id="ARBA00022741"/>
    </source>
</evidence>
<sequence>MNPAYDLTYRLPELVRGREHRVLSVEQRIGGKGLNVTRVLNQLGKYSRATGFADHAFAAAAEQELPVDFVTVLPWVRRTVVISESDDATATALREPGPRVSEPQAAVQQLRIRVQGLLPDTRGLVVSGSLPAGVSPAVPADLARMALAVDIPVVCDVSGRALELAAEVPGVVLMTDRDELIALTGADVTTAAEVENAVLPLLAAGVRAILVSLGAAGTVLATAAGCWSARLPEPVPGNQAGTGEAAAAAMISMLSETAEPEWPDLLTDAVATAAAALVIPVAGEIDRSVLRRTRPLVEITGPAAAVGDGSACSAQA</sequence>
<proteinExistence type="inferred from homology"/>
<keyword evidence="9" id="KW-1185">Reference proteome</keyword>
<comment type="caution">
    <text evidence="8">The sequence shown here is derived from an EMBL/GenBank/DDBJ whole genome shotgun (WGS) entry which is preliminary data.</text>
</comment>
<dbReference type="PIRSF" id="PIRSF000535">
    <property type="entry name" value="1PFK/6PFK/LacC"/>
    <property type="match status" value="1"/>
</dbReference>
<evidence type="ECO:0000256" key="4">
    <source>
        <dbReference type="ARBA" id="ARBA00022777"/>
    </source>
</evidence>
<accession>A0A3M2L2U9</accession>
<evidence type="ECO:0000256" key="1">
    <source>
        <dbReference type="ARBA" id="ARBA00010688"/>
    </source>
</evidence>
<gene>
    <name evidence="8" type="ORF">EBN03_19305</name>
</gene>
<dbReference type="GO" id="GO:0008443">
    <property type="term" value="F:phosphofructokinase activity"/>
    <property type="evidence" value="ECO:0007669"/>
    <property type="project" value="TreeGrafter"/>
</dbReference>
<keyword evidence="4 8" id="KW-0418">Kinase</keyword>
<evidence type="ECO:0000256" key="2">
    <source>
        <dbReference type="ARBA" id="ARBA00022679"/>
    </source>
</evidence>
<dbReference type="SUPFAM" id="SSF53613">
    <property type="entry name" value="Ribokinase-like"/>
    <property type="match status" value="1"/>
</dbReference>
<dbReference type="GO" id="GO:0005829">
    <property type="term" value="C:cytosol"/>
    <property type="evidence" value="ECO:0007669"/>
    <property type="project" value="TreeGrafter"/>
</dbReference>
<dbReference type="InterPro" id="IPR029056">
    <property type="entry name" value="Ribokinase-like"/>
</dbReference>
<dbReference type="Proteomes" id="UP000279275">
    <property type="component" value="Unassembled WGS sequence"/>
</dbReference>
<keyword evidence="5" id="KW-0067">ATP-binding</keyword>
<evidence type="ECO:0000256" key="5">
    <source>
        <dbReference type="ARBA" id="ARBA00022840"/>
    </source>
</evidence>
<organism evidence="8 9">
    <name type="scientific">Nocardia stercoris</name>
    <dbReference type="NCBI Taxonomy" id="2483361"/>
    <lineage>
        <taxon>Bacteria</taxon>
        <taxon>Bacillati</taxon>
        <taxon>Actinomycetota</taxon>
        <taxon>Actinomycetes</taxon>
        <taxon>Mycobacteriales</taxon>
        <taxon>Nocardiaceae</taxon>
        <taxon>Nocardia</taxon>
    </lineage>
</organism>
<feature type="domain" description="Carbohydrate kinase PfkB" evidence="7">
    <location>
        <begin position="6"/>
        <end position="276"/>
    </location>
</feature>
<dbReference type="NCBIfam" id="TIGR03168">
    <property type="entry name" value="1-PFK"/>
    <property type="match status" value="1"/>
</dbReference>
<protein>
    <submittedName>
        <fullName evidence="8">Carbohydrate kinase</fullName>
    </submittedName>
</protein>
<dbReference type="PANTHER" id="PTHR46566">
    <property type="entry name" value="1-PHOSPHOFRUCTOKINASE-RELATED"/>
    <property type="match status" value="1"/>
</dbReference>
<dbReference type="GO" id="GO:0005524">
    <property type="term" value="F:ATP binding"/>
    <property type="evidence" value="ECO:0007669"/>
    <property type="project" value="UniProtKB-KW"/>
</dbReference>
<dbReference type="InterPro" id="IPR011611">
    <property type="entry name" value="PfkB_dom"/>
</dbReference>
<keyword evidence="2 6" id="KW-0808">Transferase</keyword>
<comment type="similarity">
    <text evidence="1">Belongs to the carbohydrate kinase PfkB family.</text>
</comment>
<evidence type="ECO:0000259" key="7">
    <source>
        <dbReference type="Pfam" id="PF00294"/>
    </source>
</evidence>
<dbReference type="AlphaFoldDB" id="A0A3M2L2U9"/>
<name>A0A3M2L2U9_9NOCA</name>
<dbReference type="OrthoDB" id="9801219at2"/>
<evidence type="ECO:0000313" key="9">
    <source>
        <dbReference type="Proteomes" id="UP000279275"/>
    </source>
</evidence>